<dbReference type="RefSeq" id="WP_012456124.1">
    <property type="nucleotide sequence ID" value="NC_010725.1"/>
</dbReference>
<evidence type="ECO:0000313" key="2">
    <source>
        <dbReference type="EMBL" id="ACB82518.1"/>
    </source>
</evidence>
<gene>
    <name evidence="2" type="ordered locus">Mpop_4418</name>
</gene>
<protein>
    <submittedName>
        <fullName evidence="2">Uncharacterized protein</fullName>
    </submittedName>
</protein>
<dbReference type="EMBL" id="CP001029">
    <property type="protein sequence ID" value="ACB82518.1"/>
    <property type="molecule type" value="Genomic_DNA"/>
</dbReference>
<name>B1ZFQ9_METPB</name>
<evidence type="ECO:0000313" key="3">
    <source>
        <dbReference type="Proteomes" id="UP000007136"/>
    </source>
</evidence>
<evidence type="ECO:0000256" key="1">
    <source>
        <dbReference type="SAM" id="MobiDB-lite"/>
    </source>
</evidence>
<dbReference type="STRING" id="441620.Mpop_4418"/>
<reference evidence="2" key="1">
    <citation type="submission" date="2008-04" db="EMBL/GenBank/DDBJ databases">
        <title>Complete sequence of chromosome of Methylobacterium populi BJ001.</title>
        <authorList>
            <consortium name="US DOE Joint Genome Institute"/>
            <person name="Copeland A."/>
            <person name="Lucas S."/>
            <person name="Lapidus A."/>
            <person name="Glavina del Rio T."/>
            <person name="Dalin E."/>
            <person name="Tice H."/>
            <person name="Bruce D."/>
            <person name="Goodwin L."/>
            <person name="Pitluck S."/>
            <person name="Chertkov O."/>
            <person name="Brettin T."/>
            <person name="Detter J.C."/>
            <person name="Han C."/>
            <person name="Kuske C.R."/>
            <person name="Schmutz J."/>
            <person name="Larimer F."/>
            <person name="Land M."/>
            <person name="Hauser L."/>
            <person name="Kyrpides N."/>
            <person name="Mikhailova N."/>
            <person name="Marx C."/>
            <person name="Richardson P."/>
        </authorList>
    </citation>
    <scope>NUCLEOTIDE SEQUENCE [LARGE SCALE GENOMIC DNA]</scope>
    <source>
        <strain evidence="2">BJ001</strain>
    </source>
</reference>
<dbReference type="OrthoDB" id="9796129at2"/>
<organism evidence="2 3">
    <name type="scientific">Methylorubrum populi (strain ATCC BAA-705 / NCIMB 13946 / BJ001)</name>
    <name type="common">Methylobacterium populi</name>
    <dbReference type="NCBI Taxonomy" id="441620"/>
    <lineage>
        <taxon>Bacteria</taxon>
        <taxon>Pseudomonadati</taxon>
        <taxon>Pseudomonadota</taxon>
        <taxon>Alphaproteobacteria</taxon>
        <taxon>Hyphomicrobiales</taxon>
        <taxon>Methylobacteriaceae</taxon>
        <taxon>Methylorubrum</taxon>
    </lineage>
</organism>
<proteinExistence type="predicted"/>
<dbReference type="Proteomes" id="UP000007136">
    <property type="component" value="Chromosome"/>
</dbReference>
<sequence length="61" mass="6398">MHSEDGASKDGSGPGFAVRRLGPGDIPSMRALNVPFGLADRLGTREEVLPFDLPVGARPLP</sequence>
<dbReference type="KEGG" id="mpo:Mpop_4418"/>
<dbReference type="HOGENOM" id="CLU_2917380_0_0_5"/>
<feature type="region of interest" description="Disordered" evidence="1">
    <location>
        <begin position="1"/>
        <end position="25"/>
    </location>
</feature>
<dbReference type="AlphaFoldDB" id="B1ZFQ9"/>
<accession>B1ZFQ9</accession>